<dbReference type="OrthoDB" id="7061165at2"/>
<dbReference type="EMBL" id="CP036298">
    <property type="protein sequence ID" value="QDV25163.1"/>
    <property type="molecule type" value="Genomic_DNA"/>
</dbReference>
<proteinExistence type="predicted"/>
<dbReference type="AlphaFoldDB" id="A0A518G9B2"/>
<gene>
    <name evidence="1" type="ORF">Q31a_34860</name>
</gene>
<protein>
    <submittedName>
        <fullName evidence="1">Uncharacterized protein</fullName>
    </submittedName>
</protein>
<dbReference type="KEGG" id="ahel:Q31a_34860"/>
<dbReference type="RefSeq" id="WP_145079878.1">
    <property type="nucleotide sequence ID" value="NZ_CP036298.1"/>
</dbReference>
<sequence>MTSIDANSTLNRFFTGLSEYVFHSHLGVVDTELIDYVSGLLVRFTRCETLHRIRQIDGKPTTEVVAMVVEAENRLGEARREVHRHIGDYTLFWSGIYPEALREMRGADSRDQFINYCAQGKRAYRIASSIEGGSRAAPSSLLERMSEQFEMCAYGLREIRREWERRDSEGDGNVPLVL</sequence>
<evidence type="ECO:0000313" key="1">
    <source>
        <dbReference type="EMBL" id="QDV25163.1"/>
    </source>
</evidence>
<keyword evidence="2" id="KW-1185">Reference proteome</keyword>
<name>A0A518G9B2_9BACT</name>
<dbReference type="Proteomes" id="UP000318017">
    <property type="component" value="Chromosome"/>
</dbReference>
<evidence type="ECO:0000313" key="2">
    <source>
        <dbReference type="Proteomes" id="UP000318017"/>
    </source>
</evidence>
<reference evidence="1 2" key="1">
    <citation type="submission" date="2019-02" db="EMBL/GenBank/DDBJ databases">
        <title>Deep-cultivation of Planctomycetes and their phenomic and genomic characterization uncovers novel biology.</title>
        <authorList>
            <person name="Wiegand S."/>
            <person name="Jogler M."/>
            <person name="Boedeker C."/>
            <person name="Pinto D."/>
            <person name="Vollmers J."/>
            <person name="Rivas-Marin E."/>
            <person name="Kohn T."/>
            <person name="Peeters S.H."/>
            <person name="Heuer A."/>
            <person name="Rast P."/>
            <person name="Oberbeckmann S."/>
            <person name="Bunk B."/>
            <person name="Jeske O."/>
            <person name="Meyerdierks A."/>
            <person name="Storesund J.E."/>
            <person name="Kallscheuer N."/>
            <person name="Luecker S."/>
            <person name="Lage O.M."/>
            <person name="Pohl T."/>
            <person name="Merkel B.J."/>
            <person name="Hornburger P."/>
            <person name="Mueller R.-W."/>
            <person name="Bruemmer F."/>
            <person name="Labrenz M."/>
            <person name="Spormann A.M."/>
            <person name="Op den Camp H."/>
            <person name="Overmann J."/>
            <person name="Amann R."/>
            <person name="Jetten M.S.M."/>
            <person name="Mascher T."/>
            <person name="Medema M.H."/>
            <person name="Devos D.P."/>
            <person name="Kaster A.-K."/>
            <person name="Ovreas L."/>
            <person name="Rohde M."/>
            <person name="Galperin M.Y."/>
            <person name="Jogler C."/>
        </authorList>
    </citation>
    <scope>NUCLEOTIDE SEQUENCE [LARGE SCALE GENOMIC DNA]</scope>
    <source>
        <strain evidence="1 2">Q31a</strain>
    </source>
</reference>
<organism evidence="1 2">
    <name type="scientific">Aureliella helgolandensis</name>
    <dbReference type="NCBI Taxonomy" id="2527968"/>
    <lineage>
        <taxon>Bacteria</taxon>
        <taxon>Pseudomonadati</taxon>
        <taxon>Planctomycetota</taxon>
        <taxon>Planctomycetia</taxon>
        <taxon>Pirellulales</taxon>
        <taxon>Pirellulaceae</taxon>
        <taxon>Aureliella</taxon>
    </lineage>
</organism>
<accession>A0A518G9B2</accession>